<dbReference type="AlphaFoldDB" id="A0A2H9TG96"/>
<protein>
    <submittedName>
        <fullName evidence="9">Box c d snorna protein 1</fullName>
    </submittedName>
</protein>
<evidence type="ECO:0000256" key="6">
    <source>
        <dbReference type="ARBA" id="ARBA00049654"/>
    </source>
</evidence>
<gene>
    <name evidence="9" type="ORF">PSACC_03423</name>
</gene>
<keyword evidence="1" id="KW-0597">Phosphoprotein</keyword>
<dbReference type="GO" id="GO:0048254">
    <property type="term" value="P:snoRNA localization"/>
    <property type="evidence" value="ECO:0007669"/>
    <property type="project" value="TreeGrafter"/>
</dbReference>
<organism evidence="9 10">
    <name type="scientific">Paramicrosporidium saccamoebae</name>
    <dbReference type="NCBI Taxonomy" id="1246581"/>
    <lineage>
        <taxon>Eukaryota</taxon>
        <taxon>Fungi</taxon>
        <taxon>Fungi incertae sedis</taxon>
        <taxon>Cryptomycota</taxon>
        <taxon>Cryptomycota incertae sedis</taxon>
        <taxon>Paramicrosporidium</taxon>
    </lineage>
</organism>
<comment type="caution">
    <text evidence="9">The sequence shown here is derived from an EMBL/GenBank/DDBJ whole genome shotgun (WGS) entry which is preliminary data.</text>
</comment>
<dbReference type="CDD" id="cd23023">
    <property type="entry name" value="zf-HIT_BCD1"/>
    <property type="match status" value="1"/>
</dbReference>
<evidence type="ECO:0000256" key="3">
    <source>
        <dbReference type="ARBA" id="ARBA00022771"/>
    </source>
</evidence>
<evidence type="ECO:0000313" key="9">
    <source>
        <dbReference type="EMBL" id="PJF16751.1"/>
    </source>
</evidence>
<keyword evidence="4" id="KW-0862">Zinc</keyword>
<evidence type="ECO:0000256" key="2">
    <source>
        <dbReference type="ARBA" id="ARBA00022723"/>
    </source>
</evidence>
<evidence type="ECO:0000256" key="5">
    <source>
        <dbReference type="ARBA" id="ARBA00049598"/>
    </source>
</evidence>
<dbReference type="InterPro" id="IPR051639">
    <property type="entry name" value="BCD1"/>
</dbReference>
<evidence type="ECO:0000256" key="4">
    <source>
        <dbReference type="ARBA" id="ARBA00022833"/>
    </source>
</evidence>
<dbReference type="GO" id="GO:0008270">
    <property type="term" value="F:zinc ion binding"/>
    <property type="evidence" value="ECO:0007669"/>
    <property type="project" value="UniProtKB-UniRule"/>
</dbReference>
<dbReference type="GO" id="GO:0070761">
    <property type="term" value="C:pre-snoRNP complex"/>
    <property type="evidence" value="ECO:0007669"/>
    <property type="project" value="TreeGrafter"/>
</dbReference>
<dbReference type="InterPro" id="IPR057721">
    <property type="entry name" value="BCD1_alpha/beta"/>
</dbReference>
<dbReference type="Pfam" id="PF25790">
    <property type="entry name" value="BCD1"/>
    <property type="match status" value="1"/>
</dbReference>
<dbReference type="OrthoDB" id="272357at2759"/>
<dbReference type="GO" id="GO:0000463">
    <property type="term" value="P:maturation of LSU-rRNA from tricistronic rRNA transcript (SSU-rRNA, 5.8S rRNA, LSU-rRNA)"/>
    <property type="evidence" value="ECO:0007669"/>
    <property type="project" value="TreeGrafter"/>
</dbReference>
<dbReference type="Gene3D" id="3.30.60.190">
    <property type="match status" value="1"/>
</dbReference>
<reference evidence="9 10" key="1">
    <citation type="submission" date="2016-10" db="EMBL/GenBank/DDBJ databases">
        <title>The genome of Paramicrosporidium saccamoebae is the missing link in understanding Cryptomycota and Microsporidia evolution.</title>
        <authorList>
            <person name="Quandt C.A."/>
            <person name="Beaudet D."/>
            <person name="Corsaro D."/>
            <person name="Michel R."/>
            <person name="Corradi N."/>
            <person name="James T."/>
        </authorList>
    </citation>
    <scope>NUCLEOTIDE SEQUENCE [LARGE SCALE GENOMIC DNA]</scope>
    <source>
        <strain evidence="9 10">KSL3</strain>
    </source>
</reference>
<keyword evidence="10" id="KW-1185">Reference proteome</keyword>
<sequence length="251" mass="28440">MSEDGQLGGKIEGCCQLCEKGLAKYRCPGCDMKTCSFICVRDHKTVSGCTGKRSRAGLTYLPVSQLTPEVLLDDYWLLEEATQSNKMLSRVLPRSRPRNQYLVKQCALRNTCLSLMPAGMKRAKQNRTSLNGETITWTVEWIVLEGVEDHPATMKIDDLRPFITKTTYSQCSENETLLHSYSRTFQNSDAAANITLLLKQEADKDLSISPVDISPTRRLWPVHSPNTTWQLLLANRTIVEFPTIYIYRNTL</sequence>
<dbReference type="GO" id="GO:0005634">
    <property type="term" value="C:nucleus"/>
    <property type="evidence" value="ECO:0007669"/>
    <property type="project" value="TreeGrafter"/>
</dbReference>
<evidence type="ECO:0000313" key="10">
    <source>
        <dbReference type="Proteomes" id="UP000240830"/>
    </source>
</evidence>
<dbReference type="GO" id="GO:0000492">
    <property type="term" value="P:box C/D snoRNP assembly"/>
    <property type="evidence" value="ECO:0007669"/>
    <property type="project" value="TreeGrafter"/>
</dbReference>
<feature type="domain" description="HIT-type" evidence="8">
    <location>
        <begin position="15"/>
        <end position="49"/>
    </location>
</feature>
<dbReference type="Proteomes" id="UP000240830">
    <property type="component" value="Unassembled WGS sequence"/>
</dbReference>
<evidence type="ECO:0000259" key="8">
    <source>
        <dbReference type="PROSITE" id="PS51083"/>
    </source>
</evidence>
<dbReference type="InterPro" id="IPR007529">
    <property type="entry name" value="Znf_HIT"/>
</dbReference>
<proteinExistence type="inferred from homology"/>
<comment type="similarity">
    <text evidence="6">Belongs to the BCD1 family.</text>
</comment>
<dbReference type="SUPFAM" id="SSF144232">
    <property type="entry name" value="HIT/MYND zinc finger-like"/>
    <property type="match status" value="1"/>
</dbReference>
<keyword evidence="2" id="KW-0479">Metal-binding</keyword>
<keyword evidence="3 7" id="KW-0863">Zinc-finger</keyword>
<evidence type="ECO:0000256" key="7">
    <source>
        <dbReference type="PROSITE-ProRule" id="PRU00453"/>
    </source>
</evidence>
<dbReference type="STRING" id="1246581.A0A2H9TG96"/>
<dbReference type="PANTHER" id="PTHR13483:SF3">
    <property type="entry name" value="BOX C_D SNORNA PROTEIN 1"/>
    <property type="match status" value="1"/>
</dbReference>
<dbReference type="Pfam" id="PF04438">
    <property type="entry name" value="zf-HIT"/>
    <property type="match status" value="1"/>
</dbReference>
<accession>A0A2H9TG96</accession>
<evidence type="ECO:0000256" key="1">
    <source>
        <dbReference type="ARBA" id="ARBA00022553"/>
    </source>
</evidence>
<dbReference type="PANTHER" id="PTHR13483">
    <property type="entry name" value="BOX C_D SNORNA PROTEIN 1-RELATED"/>
    <property type="match status" value="1"/>
</dbReference>
<dbReference type="PROSITE" id="PS51083">
    <property type="entry name" value="ZF_HIT"/>
    <property type="match status" value="1"/>
</dbReference>
<comment type="function">
    <text evidence="5">Required for box C/D snoRNAs accumulation involved in snoRNA processing, snoRNA transport to the nucleolus and ribosome biogenesis.</text>
</comment>
<name>A0A2H9TG96_9FUNG</name>
<dbReference type="EMBL" id="MTSL01000208">
    <property type="protein sequence ID" value="PJF16751.1"/>
    <property type="molecule type" value="Genomic_DNA"/>
</dbReference>